<name>A0A1G7ILH3_CHIFI</name>
<gene>
    <name evidence="1" type="ORF">SAMN04488121_101900</name>
</gene>
<evidence type="ECO:0000313" key="2">
    <source>
        <dbReference type="Proteomes" id="UP000199045"/>
    </source>
</evidence>
<dbReference type="STRING" id="104663.SAMN04488121_101900"/>
<proteinExistence type="predicted"/>
<dbReference type="EMBL" id="FNBN01000001">
    <property type="protein sequence ID" value="SDF13577.1"/>
    <property type="molecule type" value="Genomic_DNA"/>
</dbReference>
<dbReference type="AlphaFoldDB" id="A0A1G7ILH3"/>
<dbReference type="RefSeq" id="WP_089829013.1">
    <property type="nucleotide sequence ID" value="NZ_FNBN01000001.1"/>
</dbReference>
<sequence length="113" mass="13456">MQDEFAQQWKRVEDMLTERFGKKPNMEAILFLIGIQELGHIKKKFTKEQKQDLMHVATCTLLSQSGYYELEGYDKDGWPHFKEAQPVPKMSMIEQERFLQEHIIAYFDDLEGR</sequence>
<reference evidence="1 2" key="1">
    <citation type="submission" date="2016-10" db="EMBL/GenBank/DDBJ databases">
        <authorList>
            <person name="de Groot N.N."/>
        </authorList>
    </citation>
    <scope>NUCLEOTIDE SEQUENCE [LARGE SCALE GENOMIC DNA]</scope>
    <source>
        <strain evidence="1 2">DSM 527</strain>
    </source>
</reference>
<protein>
    <submittedName>
        <fullName evidence="1">Uncharacterized protein</fullName>
    </submittedName>
</protein>
<organism evidence="1 2">
    <name type="scientific">Chitinophaga filiformis</name>
    <name type="common">Myxococcus filiformis</name>
    <name type="synonym">Flexibacter filiformis</name>
    <dbReference type="NCBI Taxonomy" id="104663"/>
    <lineage>
        <taxon>Bacteria</taxon>
        <taxon>Pseudomonadati</taxon>
        <taxon>Bacteroidota</taxon>
        <taxon>Chitinophagia</taxon>
        <taxon>Chitinophagales</taxon>
        <taxon>Chitinophagaceae</taxon>
        <taxon>Chitinophaga</taxon>
    </lineage>
</organism>
<accession>A0A1G7ILH3</accession>
<evidence type="ECO:0000313" key="1">
    <source>
        <dbReference type="EMBL" id="SDF13577.1"/>
    </source>
</evidence>
<dbReference type="Proteomes" id="UP000199045">
    <property type="component" value="Unassembled WGS sequence"/>
</dbReference>
<dbReference type="OrthoDB" id="794480at2"/>